<keyword evidence="1" id="KW-0328">Glycosyltransferase</keyword>
<gene>
    <name evidence="3" type="ORF">GV832_18985</name>
</gene>
<dbReference type="GO" id="GO:0016758">
    <property type="term" value="F:hexosyltransferase activity"/>
    <property type="evidence" value="ECO:0007669"/>
    <property type="project" value="TreeGrafter"/>
</dbReference>
<dbReference type="Proteomes" id="UP001193501">
    <property type="component" value="Unassembled WGS sequence"/>
</dbReference>
<evidence type="ECO:0000313" key="4">
    <source>
        <dbReference type="Proteomes" id="UP001193501"/>
    </source>
</evidence>
<protein>
    <submittedName>
        <fullName evidence="3">WecB/TagA/CpsF family glycosyltransferase</fullName>
    </submittedName>
</protein>
<dbReference type="NCBIfam" id="TIGR00696">
    <property type="entry name" value="wecG_tagA_cpsF"/>
    <property type="match status" value="1"/>
</dbReference>
<dbReference type="PANTHER" id="PTHR34136:SF1">
    <property type="entry name" value="UDP-N-ACETYL-D-MANNOSAMINURONIC ACID TRANSFERASE"/>
    <property type="match status" value="1"/>
</dbReference>
<dbReference type="Pfam" id="PF03808">
    <property type="entry name" value="Glyco_tran_WecG"/>
    <property type="match status" value="1"/>
</dbReference>
<dbReference type="InterPro" id="IPR004629">
    <property type="entry name" value="WecG_TagA_CpsF"/>
</dbReference>
<evidence type="ECO:0000256" key="2">
    <source>
        <dbReference type="ARBA" id="ARBA00022679"/>
    </source>
</evidence>
<organism evidence="3 4">
    <name type="scientific">Stagnihabitans tardus</name>
    <dbReference type="NCBI Taxonomy" id="2699202"/>
    <lineage>
        <taxon>Bacteria</taxon>
        <taxon>Pseudomonadati</taxon>
        <taxon>Pseudomonadota</taxon>
        <taxon>Alphaproteobacteria</taxon>
        <taxon>Rhodobacterales</taxon>
        <taxon>Paracoccaceae</taxon>
        <taxon>Stagnihabitans</taxon>
    </lineage>
</organism>
<keyword evidence="4" id="KW-1185">Reference proteome</keyword>
<dbReference type="EMBL" id="JAABNR010000029">
    <property type="protein sequence ID" value="NBZ89678.1"/>
    <property type="molecule type" value="Genomic_DNA"/>
</dbReference>
<comment type="caution">
    <text evidence="3">The sequence shown here is derived from an EMBL/GenBank/DDBJ whole genome shotgun (WGS) entry which is preliminary data.</text>
</comment>
<evidence type="ECO:0000256" key="1">
    <source>
        <dbReference type="ARBA" id="ARBA00022676"/>
    </source>
</evidence>
<keyword evidence="2" id="KW-0808">Transferase</keyword>
<evidence type="ECO:0000313" key="3">
    <source>
        <dbReference type="EMBL" id="NBZ89678.1"/>
    </source>
</evidence>
<dbReference type="CDD" id="cd06533">
    <property type="entry name" value="Glyco_transf_WecG_TagA"/>
    <property type="match status" value="1"/>
</dbReference>
<proteinExistence type="predicted"/>
<name>A0AAE4YE62_9RHOB</name>
<accession>A0AAE4YE62</accession>
<reference evidence="3" key="1">
    <citation type="submission" date="2020-01" db="EMBL/GenBank/DDBJ databases">
        <authorList>
            <person name="Chen W.-M."/>
        </authorList>
    </citation>
    <scope>NUCLEOTIDE SEQUENCE</scope>
    <source>
        <strain evidence="3">CYK-10</strain>
    </source>
</reference>
<dbReference type="PANTHER" id="PTHR34136">
    <property type="match status" value="1"/>
</dbReference>
<dbReference type="RefSeq" id="WP_168776475.1">
    <property type="nucleotide sequence ID" value="NZ_JAABNR010000029.1"/>
</dbReference>
<dbReference type="AlphaFoldDB" id="A0AAE4YE62"/>
<sequence>MKITRPLKRVPILNAFVHDLTMAELIAGMDEGLLLTLHVDSLMKMQKDREFRDLLPLFDVVTCDSQIMYFALKFLGTPVVERVSGSDYFPLFYAHHRDNPAMTVFLCGGQPGIAEIAAEKINAKAGRRMVVGAYAPPFDYDRNPEEIERMIAAINASGATALLVGLGGGRQEKFMVKYRDRMPGVKLYLPLGGTIDYEAGTFQRPPAWITTAGLEWLWRLVKEPRQRWRRYVLHQPPVLWRLLQQKLGLYRDPFGG</sequence>